<dbReference type="RefSeq" id="WP_076135339.1">
    <property type="nucleotide sequence ID" value="NZ_MPTO01000012.1"/>
</dbReference>
<feature type="region of interest" description="Disordered" evidence="1">
    <location>
        <begin position="186"/>
        <end position="207"/>
    </location>
</feature>
<protein>
    <submittedName>
        <fullName evidence="2">Uncharacterized protein</fullName>
    </submittedName>
</protein>
<reference evidence="2 3" key="1">
    <citation type="submission" date="2016-10" db="EMBL/GenBank/DDBJ databases">
        <title>Paenibacillus species isolates.</title>
        <authorList>
            <person name="Beno S.M."/>
        </authorList>
    </citation>
    <scope>NUCLEOTIDE SEQUENCE [LARGE SCALE GENOMIC DNA]</scope>
    <source>
        <strain evidence="2 3">FSL H7-0918</strain>
    </source>
</reference>
<gene>
    <name evidence="2" type="ORF">BSK47_14515</name>
</gene>
<sequence>MMEQEKRMADNYEVYHALPIGRVEVILGIDMTNTDKPYLVCYCDQNNLFGLDQYYGAEGYADYLVAMQEFTKLLQWEVEKLQTERSAVVEPMPYIQPAQCLPIKSEDDLIGRIVVVRPDRLRPEFRTADNQLVWVTGGFGASGNSRGRAVYAETLYTGDEYRYNREGLMGFLKPEHTPAWAVEKLAQRQVEQAQTKPRPRGERGESR</sequence>
<dbReference type="AlphaFoldDB" id="A0AB36JG07"/>
<dbReference type="Proteomes" id="UP000187323">
    <property type="component" value="Unassembled WGS sequence"/>
</dbReference>
<evidence type="ECO:0000313" key="3">
    <source>
        <dbReference type="Proteomes" id="UP000187323"/>
    </source>
</evidence>
<comment type="caution">
    <text evidence="2">The sequence shown here is derived from an EMBL/GenBank/DDBJ whole genome shotgun (WGS) entry which is preliminary data.</text>
</comment>
<evidence type="ECO:0000256" key="1">
    <source>
        <dbReference type="SAM" id="MobiDB-lite"/>
    </source>
</evidence>
<organism evidence="2 3">
    <name type="scientific">Paenibacillus odorifer</name>
    <dbReference type="NCBI Taxonomy" id="189426"/>
    <lineage>
        <taxon>Bacteria</taxon>
        <taxon>Bacillati</taxon>
        <taxon>Bacillota</taxon>
        <taxon>Bacilli</taxon>
        <taxon>Bacillales</taxon>
        <taxon>Paenibacillaceae</taxon>
        <taxon>Paenibacillus</taxon>
    </lineage>
</organism>
<evidence type="ECO:0000313" key="2">
    <source>
        <dbReference type="EMBL" id="OME19784.1"/>
    </source>
</evidence>
<dbReference type="EMBL" id="MPTO01000012">
    <property type="protein sequence ID" value="OME19784.1"/>
    <property type="molecule type" value="Genomic_DNA"/>
</dbReference>
<accession>A0AB36JG07</accession>
<proteinExistence type="predicted"/>
<name>A0AB36JG07_9BACL</name>